<dbReference type="InterPro" id="IPR002110">
    <property type="entry name" value="Ankyrin_rpt"/>
</dbReference>
<evidence type="ECO:0000313" key="2">
    <source>
        <dbReference type="EMBL" id="QBK91719.1"/>
    </source>
</evidence>
<protein>
    <submittedName>
        <fullName evidence="2">F-box domain and ankyrin repeat protein</fullName>
    </submittedName>
</protein>
<dbReference type="InterPro" id="IPR036770">
    <property type="entry name" value="Ankyrin_rpt-contain_sf"/>
</dbReference>
<dbReference type="PROSITE" id="PS50297">
    <property type="entry name" value="ANK_REP_REGION"/>
    <property type="match status" value="1"/>
</dbReference>
<dbReference type="Pfam" id="PF00646">
    <property type="entry name" value="F-box"/>
    <property type="match status" value="1"/>
</dbReference>
<dbReference type="SMART" id="SM00248">
    <property type="entry name" value="ANK"/>
    <property type="match status" value="2"/>
</dbReference>
<evidence type="ECO:0000259" key="1">
    <source>
        <dbReference type="PROSITE" id="PS50181"/>
    </source>
</evidence>
<proteinExistence type="predicted"/>
<dbReference type="PROSITE" id="PS50088">
    <property type="entry name" value="ANK_REPEAT"/>
    <property type="match status" value="1"/>
</dbReference>
<organism evidence="2">
    <name type="scientific">Pithovirus LCPAC304</name>
    <dbReference type="NCBI Taxonomy" id="2506594"/>
    <lineage>
        <taxon>Viruses</taxon>
        <taxon>Pithoviruses</taxon>
    </lineage>
</organism>
<accession>A0A481Z9D9</accession>
<dbReference type="SUPFAM" id="SSF48403">
    <property type="entry name" value="Ankyrin repeat"/>
    <property type="match status" value="1"/>
</dbReference>
<name>A0A481Z9D9_9VIRU</name>
<dbReference type="PROSITE" id="PS50181">
    <property type="entry name" value="FBOX"/>
    <property type="match status" value="1"/>
</dbReference>
<dbReference type="SUPFAM" id="SSF81383">
    <property type="entry name" value="F-box domain"/>
    <property type="match status" value="1"/>
</dbReference>
<dbReference type="InterPro" id="IPR001810">
    <property type="entry name" value="F-box_dom"/>
</dbReference>
<dbReference type="InterPro" id="IPR036047">
    <property type="entry name" value="F-box-like_dom_sf"/>
</dbReference>
<sequence>MDFLHLPVELLHVILLHLTHEEILSFTEISSACYRICDNAYFLARKTNHSLCLPKETVSFIPVYRKYYRKLNKKLIRRLAPQDFGYDWEEKNKKIVQDVIDSGANLRFHYRGMTPLQIAIENEESKMVNMLLTAGSDANARGPFGLNALLMCLIYFDFDSNLTTIKCHKDKKMFEILTMLLEDGADLPEHDSSIITFAISRLFKDERGREILSCVPSNEKNPRFYSKLRQLLRD</sequence>
<feature type="domain" description="F-box" evidence="1">
    <location>
        <begin position="1"/>
        <end position="46"/>
    </location>
</feature>
<reference evidence="2" key="1">
    <citation type="journal article" date="2019" name="MBio">
        <title>Virus Genomes from Deep Sea Sediments Expand the Ocean Megavirome and Support Independent Origins of Viral Gigantism.</title>
        <authorList>
            <person name="Backstrom D."/>
            <person name="Yutin N."/>
            <person name="Jorgensen S.L."/>
            <person name="Dharamshi J."/>
            <person name="Homa F."/>
            <person name="Zaremba-Niedwiedzka K."/>
            <person name="Spang A."/>
            <person name="Wolf Y.I."/>
            <person name="Koonin E.V."/>
            <person name="Ettema T.J."/>
        </authorList>
    </citation>
    <scope>NUCLEOTIDE SEQUENCE</scope>
</reference>
<dbReference type="Pfam" id="PF00023">
    <property type="entry name" value="Ank"/>
    <property type="match status" value="1"/>
</dbReference>
<dbReference type="EMBL" id="MK500565">
    <property type="protein sequence ID" value="QBK91719.1"/>
    <property type="molecule type" value="Genomic_DNA"/>
</dbReference>
<dbReference type="Gene3D" id="1.25.40.20">
    <property type="entry name" value="Ankyrin repeat-containing domain"/>
    <property type="match status" value="1"/>
</dbReference>
<gene>
    <name evidence="2" type="ORF">LCPAC304_00450</name>
</gene>